<proteinExistence type="inferred from homology"/>
<dbReference type="EMBL" id="JAWJWF010000045">
    <property type="protein sequence ID" value="KAK6626470.1"/>
    <property type="molecule type" value="Genomic_DNA"/>
</dbReference>
<reference evidence="10 11" key="1">
    <citation type="submission" date="2023-09" db="EMBL/GenBank/DDBJ databases">
        <title>Genomes of two closely related lineages of the louse Polyplax serrata with different host specificities.</title>
        <authorList>
            <person name="Martinu J."/>
            <person name="Tarabai H."/>
            <person name="Stefka J."/>
            <person name="Hypsa V."/>
        </authorList>
    </citation>
    <scope>NUCLEOTIDE SEQUENCE [LARGE SCALE GENOMIC DNA]</scope>
    <source>
        <strain evidence="10">98ZLc_SE</strain>
    </source>
</reference>
<dbReference type="PROSITE" id="PS00485">
    <property type="entry name" value="A_DEAMINASE"/>
    <property type="match status" value="1"/>
</dbReference>
<dbReference type="NCBIfam" id="TIGR01430">
    <property type="entry name" value="aden_deam"/>
    <property type="match status" value="1"/>
</dbReference>
<dbReference type="InterPro" id="IPR006330">
    <property type="entry name" value="Ado/ade_deaminase"/>
</dbReference>
<sequence length="392" mass="44518">MQVCDSHRFRTNCVSEFLFIELQVYVDGLKYATLRQNKKMTEGICNIPKTRIELHVHLDGSMRHETVWELLKMKNMKLPGNGTLRDLKKALTVRNPSDLGHFLAPFGIFLPAVQDDMTAIERIAYEFCEDKANQNVLYVEARYSPHAFLTPKNTNKKTLGEVIAAVHKGFTRGQRDFNIEVRSILCTLIGNNTAREVLELYQQHTDKGLVGLDIAALFSETKNMDEVPLKTEEARVFQEAKKLGIHRTIHAAERGPAEMARRAIEIYHAERIGHGYRVLEDEKVYKACLAKNIHFECCPWSSFLTGSVPLGVRKHPIAVFADDNANFSVNTDDPTVTGYDLSDDYTLTTKWNFTEGVLLRANLNAASSCFLPECEKRNLIRNLKRNLGLECL</sequence>
<feature type="domain" description="Adenosine deaminase" evidence="9">
    <location>
        <begin position="52"/>
        <end position="383"/>
    </location>
</feature>
<comment type="caution">
    <text evidence="10">The sequence shown here is derived from an EMBL/GenBank/DDBJ whole genome shotgun (WGS) entry which is preliminary data.</text>
</comment>
<keyword evidence="8" id="KW-0862">Zinc</keyword>
<protein>
    <recommendedName>
        <fullName evidence="5">Adenosine deaminase</fullName>
        <ecNumber evidence="4">3.5.4.4</ecNumber>
    </recommendedName>
</protein>
<evidence type="ECO:0000256" key="1">
    <source>
        <dbReference type="ARBA" id="ARBA00001947"/>
    </source>
</evidence>
<comment type="cofactor">
    <cofactor evidence="1">
        <name>Zn(2+)</name>
        <dbReference type="ChEBI" id="CHEBI:29105"/>
    </cofactor>
</comment>
<dbReference type="InterPro" id="IPR001365">
    <property type="entry name" value="A_deaminase_dom"/>
</dbReference>
<evidence type="ECO:0000256" key="4">
    <source>
        <dbReference type="ARBA" id="ARBA00012784"/>
    </source>
</evidence>
<evidence type="ECO:0000256" key="8">
    <source>
        <dbReference type="ARBA" id="ARBA00022833"/>
    </source>
</evidence>
<evidence type="ECO:0000313" key="11">
    <source>
        <dbReference type="Proteomes" id="UP001359485"/>
    </source>
</evidence>
<evidence type="ECO:0000256" key="5">
    <source>
        <dbReference type="ARBA" id="ARBA00018099"/>
    </source>
</evidence>
<dbReference type="SUPFAM" id="SSF51556">
    <property type="entry name" value="Metallo-dependent hydrolases"/>
    <property type="match status" value="1"/>
</dbReference>
<evidence type="ECO:0000256" key="2">
    <source>
        <dbReference type="ARBA" id="ARBA00004296"/>
    </source>
</evidence>
<evidence type="ECO:0000256" key="7">
    <source>
        <dbReference type="ARBA" id="ARBA00022801"/>
    </source>
</evidence>
<accession>A0ABR1ARA3</accession>
<dbReference type="InterPro" id="IPR006650">
    <property type="entry name" value="A/AMP_deam_AS"/>
</dbReference>
<comment type="similarity">
    <text evidence="3">Belongs to the metallo-dependent hydrolases superfamily. Adenosine and AMP deaminases family.</text>
</comment>
<keyword evidence="11" id="KW-1185">Reference proteome</keyword>
<evidence type="ECO:0000259" key="9">
    <source>
        <dbReference type="Pfam" id="PF00962"/>
    </source>
</evidence>
<keyword evidence="7" id="KW-0378">Hydrolase</keyword>
<dbReference type="Gene3D" id="3.20.20.140">
    <property type="entry name" value="Metal-dependent hydrolases"/>
    <property type="match status" value="1"/>
</dbReference>
<dbReference type="EC" id="3.5.4.4" evidence="4"/>
<dbReference type="PANTHER" id="PTHR11409:SF43">
    <property type="entry name" value="ADENOSINE DEAMINASE"/>
    <property type="match status" value="1"/>
</dbReference>
<comment type="subcellular location">
    <subcellularLocation>
        <location evidence="2">Cell membrane</location>
        <topology evidence="2">Peripheral membrane protein</topology>
        <orientation evidence="2">Extracellular side</orientation>
    </subcellularLocation>
</comment>
<organism evidence="10 11">
    <name type="scientific">Polyplax serrata</name>
    <name type="common">Common mouse louse</name>
    <dbReference type="NCBI Taxonomy" id="468196"/>
    <lineage>
        <taxon>Eukaryota</taxon>
        <taxon>Metazoa</taxon>
        <taxon>Ecdysozoa</taxon>
        <taxon>Arthropoda</taxon>
        <taxon>Hexapoda</taxon>
        <taxon>Insecta</taxon>
        <taxon>Pterygota</taxon>
        <taxon>Neoptera</taxon>
        <taxon>Paraneoptera</taxon>
        <taxon>Psocodea</taxon>
        <taxon>Troctomorpha</taxon>
        <taxon>Phthiraptera</taxon>
        <taxon>Anoplura</taxon>
        <taxon>Polyplacidae</taxon>
        <taxon>Polyplax</taxon>
    </lineage>
</organism>
<gene>
    <name evidence="10" type="ORF">RUM44_008943</name>
</gene>
<dbReference type="Proteomes" id="UP001359485">
    <property type="component" value="Unassembled WGS sequence"/>
</dbReference>
<evidence type="ECO:0000313" key="10">
    <source>
        <dbReference type="EMBL" id="KAK6626470.1"/>
    </source>
</evidence>
<name>A0ABR1ARA3_POLSC</name>
<dbReference type="PANTHER" id="PTHR11409">
    <property type="entry name" value="ADENOSINE DEAMINASE"/>
    <property type="match status" value="1"/>
</dbReference>
<keyword evidence="6" id="KW-0479">Metal-binding</keyword>
<evidence type="ECO:0000256" key="6">
    <source>
        <dbReference type="ARBA" id="ARBA00022723"/>
    </source>
</evidence>
<dbReference type="Pfam" id="PF00962">
    <property type="entry name" value="A_deaminase"/>
    <property type="match status" value="1"/>
</dbReference>
<dbReference type="InterPro" id="IPR032466">
    <property type="entry name" value="Metal_Hydrolase"/>
</dbReference>
<evidence type="ECO:0000256" key="3">
    <source>
        <dbReference type="ARBA" id="ARBA00006676"/>
    </source>
</evidence>